<keyword evidence="2 3" id="KW-0802">TPR repeat</keyword>
<feature type="compositionally biased region" description="Acidic residues" evidence="4">
    <location>
        <begin position="616"/>
        <end position="627"/>
    </location>
</feature>
<evidence type="ECO:0000256" key="1">
    <source>
        <dbReference type="ARBA" id="ARBA00022737"/>
    </source>
</evidence>
<name>A0A378XD43_9BURK</name>
<organism evidence="6 7">
    <name type="scientific">Oligella ureolytica</name>
    <dbReference type="NCBI Taxonomy" id="90244"/>
    <lineage>
        <taxon>Bacteria</taxon>
        <taxon>Pseudomonadati</taxon>
        <taxon>Pseudomonadota</taxon>
        <taxon>Betaproteobacteria</taxon>
        <taxon>Burkholderiales</taxon>
        <taxon>Alcaligenaceae</taxon>
        <taxon>Oligella</taxon>
    </lineage>
</organism>
<feature type="chain" id="PRO_5016954612" evidence="5">
    <location>
        <begin position="24"/>
        <end position="627"/>
    </location>
</feature>
<evidence type="ECO:0000313" key="6">
    <source>
        <dbReference type="EMBL" id="SUA52906.1"/>
    </source>
</evidence>
<keyword evidence="5" id="KW-0732">Signal</keyword>
<dbReference type="Gene3D" id="1.25.40.10">
    <property type="entry name" value="Tetratricopeptide repeat domain"/>
    <property type="match status" value="3"/>
</dbReference>
<dbReference type="Proteomes" id="UP000254603">
    <property type="component" value="Unassembled WGS sequence"/>
</dbReference>
<dbReference type="Pfam" id="PF13181">
    <property type="entry name" value="TPR_8"/>
    <property type="match status" value="1"/>
</dbReference>
<sequence length="627" mass="71075">MYLLKKIITVLTLSVATHGVSQAAIEYAQAVELNVMPVGTPYLEFQTAEQMADIVLRPYVSMEDIYQLTIMYLALEERQFDIAGPIALALAKTKQSKSLAKMASAVYSLLDDPKAALEAATLWRELDEDDEEAHLNYLIVAAQTGDYDGLTEELKRRLSMKMLPPEIALAEVAEFLRRLNQPDKALEIFQELIDGQVLVPNALVSMFLSDFAIYAGKEDMAWDNALKALNANNLSPEVKGMAAMRLLQLAEGARSFQALTLVRQFIDDNPSQRAVRLFYTHVLTRDGNYEMALNELAKMSEYNPEDFDLLYYRAQVEYQAAKLEDAVRHLDQYLSVQEQLRQAVPDNQTTAQASVTDARFLMAKIYEGLGEYQKGVAQLALIDEPLARNNVLIEQASLYIKLKSYTQAHALLEQIQPDDDEDAYVRALLMNATLSRELGEFEQGLAYVERALKYYPDNIYIRYSQAMMFENMGHIDEAIEVLEHILLDYPFETESYNGLGYVLADNNMRLDDAMLLIERALAMDPKSVHIQDSYGWVNFRLGNMEVARNYLEMAWGKEPLAEVAAHLADVYYELGDADRAFEYLQSGYELDSLDKALLETIKRLGYEPKQKTEPQEAGDESQSEEVN</sequence>
<dbReference type="InterPro" id="IPR019734">
    <property type="entry name" value="TPR_rpt"/>
</dbReference>
<proteinExistence type="predicted"/>
<dbReference type="InterPro" id="IPR051012">
    <property type="entry name" value="CellSynth/LPSAsmb/PSIAsmb"/>
</dbReference>
<dbReference type="InterPro" id="IPR011990">
    <property type="entry name" value="TPR-like_helical_dom_sf"/>
</dbReference>
<keyword evidence="1" id="KW-0677">Repeat</keyword>
<dbReference type="AlphaFoldDB" id="A0A378XD43"/>
<feature type="repeat" description="TPR" evidence="3">
    <location>
        <begin position="425"/>
        <end position="458"/>
    </location>
</feature>
<evidence type="ECO:0000256" key="2">
    <source>
        <dbReference type="ARBA" id="ARBA00022803"/>
    </source>
</evidence>
<evidence type="ECO:0000256" key="4">
    <source>
        <dbReference type="SAM" id="MobiDB-lite"/>
    </source>
</evidence>
<dbReference type="PROSITE" id="PS50005">
    <property type="entry name" value="TPR"/>
    <property type="match status" value="2"/>
</dbReference>
<dbReference type="PANTHER" id="PTHR45586">
    <property type="entry name" value="TPR REPEAT-CONTAINING PROTEIN PA4667"/>
    <property type="match status" value="1"/>
</dbReference>
<evidence type="ECO:0000256" key="3">
    <source>
        <dbReference type="PROSITE-ProRule" id="PRU00339"/>
    </source>
</evidence>
<gene>
    <name evidence="6" type="ORF">NCTC11997_00956</name>
</gene>
<dbReference type="EMBL" id="UGSB01000001">
    <property type="protein sequence ID" value="SUA52906.1"/>
    <property type="molecule type" value="Genomic_DNA"/>
</dbReference>
<accession>A0A378XD43</accession>
<feature type="signal peptide" evidence="5">
    <location>
        <begin position="1"/>
        <end position="23"/>
    </location>
</feature>
<reference evidence="6 7" key="1">
    <citation type="submission" date="2018-06" db="EMBL/GenBank/DDBJ databases">
        <authorList>
            <consortium name="Pathogen Informatics"/>
            <person name="Doyle S."/>
        </authorList>
    </citation>
    <scope>NUCLEOTIDE SEQUENCE [LARGE SCALE GENOMIC DNA]</scope>
    <source>
        <strain evidence="6 7">NCTC11997</strain>
    </source>
</reference>
<dbReference type="SMART" id="SM00028">
    <property type="entry name" value="TPR"/>
    <property type="match status" value="5"/>
</dbReference>
<evidence type="ECO:0000313" key="7">
    <source>
        <dbReference type="Proteomes" id="UP000254603"/>
    </source>
</evidence>
<protein>
    <submittedName>
        <fullName evidence="6">Tetratricopeptide repeat protein</fullName>
    </submittedName>
</protein>
<dbReference type="STRING" id="1122619.GCA_000373745_00513"/>
<dbReference type="PANTHER" id="PTHR45586:SF16">
    <property type="entry name" value="DOMAIN PROTEIN, PUTATIVE-RELATED"/>
    <property type="match status" value="1"/>
</dbReference>
<dbReference type="SUPFAM" id="SSF48452">
    <property type="entry name" value="TPR-like"/>
    <property type="match status" value="4"/>
</dbReference>
<feature type="region of interest" description="Disordered" evidence="4">
    <location>
        <begin position="607"/>
        <end position="627"/>
    </location>
</feature>
<evidence type="ECO:0000256" key="5">
    <source>
        <dbReference type="SAM" id="SignalP"/>
    </source>
</evidence>
<feature type="repeat" description="TPR" evidence="3">
    <location>
        <begin position="561"/>
        <end position="594"/>
    </location>
</feature>
<dbReference type="Pfam" id="PF13432">
    <property type="entry name" value="TPR_16"/>
    <property type="match status" value="2"/>
</dbReference>